<dbReference type="EMBL" id="FUZV01000002">
    <property type="protein sequence ID" value="SKC73718.1"/>
    <property type="molecule type" value="Genomic_DNA"/>
</dbReference>
<protein>
    <submittedName>
        <fullName evidence="4">Isoquinoline 1-oxidoreductase, beta subunit</fullName>
    </submittedName>
</protein>
<dbReference type="GO" id="GO:0016491">
    <property type="term" value="F:oxidoreductase activity"/>
    <property type="evidence" value="ECO:0007669"/>
    <property type="project" value="InterPro"/>
</dbReference>
<dbReference type="OrthoDB" id="6177861at2"/>
<dbReference type="SUPFAM" id="SSF56003">
    <property type="entry name" value="Molybdenum cofactor-binding domain"/>
    <property type="match status" value="2"/>
</dbReference>
<dbReference type="NCBIfam" id="TIGR01409">
    <property type="entry name" value="TAT_signal_seq"/>
    <property type="match status" value="1"/>
</dbReference>
<evidence type="ECO:0000259" key="3">
    <source>
        <dbReference type="SMART" id="SM01008"/>
    </source>
</evidence>
<feature type="domain" description="Aldehyde oxidase/xanthine dehydrogenase a/b hammerhead" evidence="3">
    <location>
        <begin position="224"/>
        <end position="302"/>
    </location>
</feature>
<sequence>MATFPSKRSDASTRREFLKTGAVLGGGLVIGFVVPAAHRLARAQNPPLPLPASDPARGFAPNAFLRIGNDDRLTVLLAHSEMGQGIWTTLPLLIAEELDADWSRISVEHAPAGPAYAHPAFGMQMTGGSSTTWSEFDRYRAAGAMARALLLQAAAQRWQVPVANLRTDNGTVINGSEKLRYGDLADAAALLKAPDPKTLVLKDPKDWKLIGKGAKRLDSADKITGRAKFGMDVQFEGLLTAVVARAPVFGGKLVSFDATAAKAVAGVRNVVQVPSGVAVIADHYWAALQGRAALVVEWDAGPHAGLDTEKLRSDFATMARSPGTLAVQAGNAEAAMAQASKTIEAQYSVPYLAHAPMEPLNCTVKISADACEIWTGTQFQTVDQQVAAGITGLKPEQITIHTTFLGGGFGRRATPVADFVTEAVHVAKAANAPVKTVWSREDDVRGGYYRPAYVQWAKVGLDADGLPVAWQQRLVGQSITAGTPFEPFTVKNGIDATSVEGVADSPYVLGTAAHRVELHSPQTGIPVLWWRSVGHSYNGFVMESLIDELAHAAGQDPVAYRRRLLKAHPRHLAALNLAAEKFGWGTPAAKGRGHGIAVHESFGSFVAQAAEVSVENGQIRVHRVVCAIDCGLAVNPDNIKAQMESGIAFGLGATLYSRLSFKQGQVQESNYHDYRVLRLNEMPVVEAYIVPSTEKMGGVGEPGTPPIAPAVANAVFALTGQRLRDLPLTLAPVAATPA</sequence>
<dbReference type="STRING" id="428993.SAMN06296058_2306"/>
<keyword evidence="2" id="KW-0812">Transmembrane</keyword>
<dbReference type="AlphaFoldDB" id="A0A1T5LE95"/>
<organism evidence="4 5">
    <name type="scientific">Pseudoxanthomonas indica</name>
    <dbReference type="NCBI Taxonomy" id="428993"/>
    <lineage>
        <taxon>Bacteria</taxon>
        <taxon>Pseudomonadati</taxon>
        <taxon>Pseudomonadota</taxon>
        <taxon>Gammaproteobacteria</taxon>
        <taxon>Lysobacterales</taxon>
        <taxon>Lysobacteraceae</taxon>
        <taxon>Pseudoxanthomonas</taxon>
    </lineage>
</organism>
<keyword evidence="2" id="KW-0472">Membrane</keyword>
<accession>A0A1T5LE95</accession>
<dbReference type="InterPro" id="IPR052516">
    <property type="entry name" value="N-heterocyclic_Hydroxylase"/>
</dbReference>
<dbReference type="SMART" id="SM01008">
    <property type="entry name" value="Ald_Xan_dh_C"/>
    <property type="match status" value="1"/>
</dbReference>
<dbReference type="RefSeq" id="WP_079724680.1">
    <property type="nucleotide sequence ID" value="NZ_BMCL01000001.1"/>
</dbReference>
<evidence type="ECO:0000256" key="2">
    <source>
        <dbReference type="SAM" id="Phobius"/>
    </source>
</evidence>
<evidence type="ECO:0000313" key="4">
    <source>
        <dbReference type="EMBL" id="SKC73718.1"/>
    </source>
</evidence>
<dbReference type="Proteomes" id="UP000190341">
    <property type="component" value="Unassembled WGS sequence"/>
</dbReference>
<dbReference type="InterPro" id="IPR019546">
    <property type="entry name" value="TAT_signal_bac_arc"/>
</dbReference>
<dbReference type="InterPro" id="IPR006311">
    <property type="entry name" value="TAT_signal"/>
</dbReference>
<dbReference type="InterPro" id="IPR037165">
    <property type="entry name" value="AldOxase/xan_DH_Mopterin-bd_sf"/>
</dbReference>
<dbReference type="Pfam" id="PF02738">
    <property type="entry name" value="MoCoBD_1"/>
    <property type="match status" value="1"/>
</dbReference>
<name>A0A1T5LE95_9GAMM</name>
<dbReference type="PROSITE" id="PS51318">
    <property type="entry name" value="TAT"/>
    <property type="match status" value="1"/>
</dbReference>
<keyword evidence="2" id="KW-1133">Transmembrane helix</keyword>
<keyword evidence="5" id="KW-1185">Reference proteome</keyword>
<proteinExistence type="predicted"/>
<dbReference type="PANTHER" id="PTHR47495:SF2">
    <property type="entry name" value="ALDEHYDE DEHYDROGENASE"/>
    <property type="match status" value="1"/>
</dbReference>
<dbReference type="InterPro" id="IPR000674">
    <property type="entry name" value="Ald_Oxase/Xan_DH_a/b"/>
</dbReference>
<dbReference type="PIRSF" id="PIRSF036389">
    <property type="entry name" value="IOR_B"/>
    <property type="match status" value="1"/>
</dbReference>
<dbReference type="InterPro" id="IPR046867">
    <property type="entry name" value="AldOxase/xan_DH_MoCoBD2"/>
</dbReference>
<dbReference type="Gene3D" id="3.30.365.10">
    <property type="entry name" value="Aldehyde oxidase/xanthine dehydrogenase, molybdopterin binding domain"/>
    <property type="match status" value="4"/>
</dbReference>
<keyword evidence="1" id="KW-0732">Signal</keyword>
<dbReference type="PANTHER" id="PTHR47495">
    <property type="entry name" value="ALDEHYDE DEHYDROGENASE"/>
    <property type="match status" value="1"/>
</dbReference>
<reference evidence="4 5" key="1">
    <citation type="submission" date="2017-02" db="EMBL/GenBank/DDBJ databases">
        <authorList>
            <person name="Peterson S.W."/>
        </authorList>
    </citation>
    <scope>NUCLEOTIDE SEQUENCE [LARGE SCALE GENOMIC DNA]</scope>
    <source>
        <strain evidence="4 5">P15</strain>
    </source>
</reference>
<gene>
    <name evidence="4" type="ORF">SAMN06296058_2306</name>
</gene>
<dbReference type="InterPro" id="IPR012368">
    <property type="entry name" value="OxRdtase_Mopterin-bd_su_IorB"/>
</dbReference>
<dbReference type="Pfam" id="PF20256">
    <property type="entry name" value="MoCoBD_2"/>
    <property type="match status" value="2"/>
</dbReference>
<evidence type="ECO:0000256" key="1">
    <source>
        <dbReference type="ARBA" id="ARBA00022729"/>
    </source>
</evidence>
<evidence type="ECO:0000313" key="5">
    <source>
        <dbReference type="Proteomes" id="UP000190341"/>
    </source>
</evidence>
<dbReference type="InterPro" id="IPR008274">
    <property type="entry name" value="AldOxase/xan_DH_MoCoBD1"/>
</dbReference>
<feature type="transmembrane region" description="Helical" evidence="2">
    <location>
        <begin position="21"/>
        <end position="41"/>
    </location>
</feature>